<dbReference type="InterPro" id="IPR042283">
    <property type="entry name" value="GpdQ_catalytic"/>
</dbReference>
<dbReference type="SUPFAM" id="SSF56300">
    <property type="entry name" value="Metallo-dependent phosphatases"/>
    <property type="match status" value="1"/>
</dbReference>
<dbReference type="Gene3D" id="3.30.750.180">
    <property type="entry name" value="GpdQ, beta-strand dimerisation domain"/>
    <property type="match status" value="1"/>
</dbReference>
<name>A0ABS3AT26_9BACT</name>
<dbReference type="Proteomes" id="UP000717534">
    <property type="component" value="Unassembled WGS sequence"/>
</dbReference>
<dbReference type="InterPro" id="IPR004843">
    <property type="entry name" value="Calcineurin-like_PHP"/>
</dbReference>
<dbReference type="InterPro" id="IPR029052">
    <property type="entry name" value="Metallo-depent_PP-like"/>
</dbReference>
<dbReference type="Pfam" id="PF00149">
    <property type="entry name" value="Metallophos"/>
    <property type="match status" value="1"/>
</dbReference>
<comment type="similarity">
    <text evidence="4">Belongs to the cyclic nucleotide phosphodiesterase class-III family.</text>
</comment>
<dbReference type="PANTHER" id="PTHR42988">
    <property type="entry name" value="PHOSPHOHYDROLASE"/>
    <property type="match status" value="1"/>
</dbReference>
<reference evidence="6 7" key="1">
    <citation type="submission" date="2021-02" db="EMBL/GenBank/DDBJ databases">
        <title>Activity-based single-cell genomes from oceanic crustal fluid captures similar information to metagenomic and metatranscriptomic surveys with orders of magnitude less sampling.</title>
        <authorList>
            <person name="D'Angelo T.S."/>
            <person name="Orcutt B.N."/>
        </authorList>
    </citation>
    <scope>NUCLEOTIDE SEQUENCE [LARGE SCALE GENOMIC DNA]</scope>
    <source>
        <strain evidence="6">AH-315-G02</strain>
    </source>
</reference>
<sequence length="274" mass="30450">MLIAHISDTHIAGKNKNAYGVVPTAANLELCVANINQLAPNPDLVLVTGDITCNGLLEESKRAAAILRKLRSPYYIVPGNHDDRSTLLSAFGQNACPVENNTFIHYVIEGYDIRLIALDTSSPGQSGGEICETRLSWLEEQLSLKKDKATILFMHHPPAKCRVLETDKDTFIGVGKLGDLIKKHQNIKRILCGHIHMSAHLEWYGTVISVAPSMGLEIVLDLTLKRPSEFTMEAPAYQLHYLTPENNLVSHLITVKDKDGPYRFKEYPESMGLH</sequence>
<dbReference type="InterPro" id="IPR026575">
    <property type="entry name" value="GpdQ/CpdA-like"/>
</dbReference>
<comment type="caution">
    <text evidence="6">The sequence shown here is derived from an EMBL/GenBank/DDBJ whole genome shotgun (WGS) entry which is preliminary data.</text>
</comment>
<keyword evidence="3" id="KW-0408">Iron</keyword>
<gene>
    <name evidence="6" type="ORF">JYU06_00135</name>
</gene>
<dbReference type="InterPro" id="IPR042281">
    <property type="entry name" value="GpdQ_beta-strand"/>
</dbReference>
<evidence type="ECO:0000313" key="7">
    <source>
        <dbReference type="Proteomes" id="UP000717534"/>
    </source>
</evidence>
<evidence type="ECO:0000256" key="2">
    <source>
        <dbReference type="ARBA" id="ARBA00022801"/>
    </source>
</evidence>
<dbReference type="CDD" id="cd07402">
    <property type="entry name" value="MPP_GpdQ"/>
    <property type="match status" value="1"/>
</dbReference>
<evidence type="ECO:0000256" key="1">
    <source>
        <dbReference type="ARBA" id="ARBA00022723"/>
    </source>
</evidence>
<protein>
    <submittedName>
        <fullName evidence="6">Phosphodiesterase</fullName>
    </submittedName>
</protein>
<keyword evidence="1" id="KW-0479">Metal-binding</keyword>
<proteinExistence type="inferred from homology"/>
<accession>A0ABS3AT26</accession>
<evidence type="ECO:0000313" key="6">
    <source>
        <dbReference type="EMBL" id="MBN4067921.1"/>
    </source>
</evidence>
<organism evidence="6 7">
    <name type="scientific">Desulfotalea psychrophila</name>
    <dbReference type="NCBI Taxonomy" id="84980"/>
    <lineage>
        <taxon>Bacteria</taxon>
        <taxon>Pseudomonadati</taxon>
        <taxon>Thermodesulfobacteriota</taxon>
        <taxon>Desulfobulbia</taxon>
        <taxon>Desulfobulbales</taxon>
        <taxon>Desulfocapsaceae</taxon>
        <taxon>Desulfotalea</taxon>
    </lineage>
</organism>
<dbReference type="InterPro" id="IPR050884">
    <property type="entry name" value="CNP_phosphodiesterase-III"/>
</dbReference>
<dbReference type="Gene3D" id="3.60.21.40">
    <property type="entry name" value="GpdQ, catalytic alpha/beta sandwich domain"/>
    <property type="match status" value="1"/>
</dbReference>
<keyword evidence="2" id="KW-0378">Hydrolase</keyword>
<evidence type="ECO:0000256" key="4">
    <source>
        <dbReference type="ARBA" id="ARBA00025742"/>
    </source>
</evidence>
<evidence type="ECO:0000259" key="5">
    <source>
        <dbReference type="Pfam" id="PF00149"/>
    </source>
</evidence>
<evidence type="ECO:0000256" key="3">
    <source>
        <dbReference type="ARBA" id="ARBA00023004"/>
    </source>
</evidence>
<feature type="domain" description="Calcineurin-like phosphoesterase" evidence="5">
    <location>
        <begin position="1"/>
        <end position="197"/>
    </location>
</feature>
<dbReference type="EMBL" id="JAFITO010000001">
    <property type="protein sequence ID" value="MBN4067921.1"/>
    <property type="molecule type" value="Genomic_DNA"/>
</dbReference>
<keyword evidence="7" id="KW-1185">Reference proteome</keyword>
<dbReference type="PANTHER" id="PTHR42988:SF2">
    <property type="entry name" value="CYCLIC NUCLEOTIDE PHOSPHODIESTERASE CBUA0032-RELATED"/>
    <property type="match status" value="1"/>
</dbReference>